<dbReference type="GO" id="GO:0006528">
    <property type="term" value="P:asparagine metabolic process"/>
    <property type="evidence" value="ECO:0007669"/>
    <property type="project" value="InterPro"/>
</dbReference>
<evidence type="ECO:0000256" key="6">
    <source>
        <dbReference type="PIRSR" id="PIRSR001220-2"/>
    </source>
</evidence>
<dbReference type="Gene3D" id="3.40.50.1170">
    <property type="entry name" value="L-asparaginase, N-terminal domain"/>
    <property type="match status" value="1"/>
</dbReference>
<feature type="domain" description="L-asparaginase N-terminal" evidence="8">
    <location>
        <begin position="3"/>
        <end position="192"/>
    </location>
</feature>
<proteinExistence type="inferred from homology"/>
<dbReference type="Proteomes" id="UP000252100">
    <property type="component" value="Chromosome"/>
</dbReference>
<dbReference type="AlphaFoldDB" id="A0A345BV82"/>
<evidence type="ECO:0000259" key="8">
    <source>
        <dbReference type="Pfam" id="PF00710"/>
    </source>
</evidence>
<dbReference type="OrthoDB" id="9788068at2"/>
<dbReference type="EMBL" id="CP031092">
    <property type="protein sequence ID" value="AXF54863.1"/>
    <property type="molecule type" value="Genomic_DNA"/>
</dbReference>
<dbReference type="RefSeq" id="WP_114370321.1">
    <property type="nucleotide sequence ID" value="NZ_CP031092.1"/>
</dbReference>
<gene>
    <name evidence="10" type="ORF">DT065_01740</name>
</gene>
<name>A0A345BV82_9BACI</name>
<dbReference type="InterPro" id="IPR037152">
    <property type="entry name" value="L-asparaginase_N_sf"/>
</dbReference>
<feature type="binding site" evidence="6">
    <location>
        <position position="55"/>
    </location>
    <ligand>
        <name>substrate</name>
    </ligand>
</feature>
<evidence type="ECO:0000259" key="9">
    <source>
        <dbReference type="Pfam" id="PF17763"/>
    </source>
</evidence>
<dbReference type="CDD" id="cd08964">
    <property type="entry name" value="L-asparaginase_II"/>
    <property type="match status" value="1"/>
</dbReference>
<evidence type="ECO:0000313" key="11">
    <source>
        <dbReference type="Proteomes" id="UP000252100"/>
    </source>
</evidence>
<dbReference type="PIRSF" id="PIRSF001220">
    <property type="entry name" value="L-ASNase_gatD"/>
    <property type="match status" value="1"/>
</dbReference>
<organism evidence="10 11">
    <name type="scientific">Salicibibacter kimchii</name>
    <dbReference type="NCBI Taxonomy" id="2099786"/>
    <lineage>
        <taxon>Bacteria</taxon>
        <taxon>Bacillati</taxon>
        <taxon>Bacillota</taxon>
        <taxon>Bacilli</taxon>
        <taxon>Bacillales</taxon>
        <taxon>Bacillaceae</taxon>
        <taxon>Salicibibacter</taxon>
    </lineage>
</organism>
<reference evidence="10 11" key="1">
    <citation type="journal article" date="2018" name="J. Microbiol.">
        <title>Salicibibacter kimchii gen. nov., sp. nov., a moderately halophilic and alkalitolerant bacterium in the family Bacillaceae, isolated from kimchi.</title>
        <authorList>
            <person name="Jang J.Y."/>
            <person name="Oh Y.J."/>
            <person name="Lim S.K."/>
            <person name="Park H.K."/>
            <person name="Lee C."/>
            <person name="Kim J.Y."/>
            <person name="Lee M.A."/>
            <person name="Choi H.J."/>
        </authorList>
    </citation>
    <scope>NUCLEOTIDE SEQUENCE [LARGE SCALE GENOMIC DNA]</scope>
    <source>
        <strain evidence="10 11">NKC1-1</strain>
    </source>
</reference>
<dbReference type="Pfam" id="PF00710">
    <property type="entry name" value="Asparaginase"/>
    <property type="match status" value="1"/>
</dbReference>
<dbReference type="PIRSF" id="PIRSF500176">
    <property type="entry name" value="L_ASNase"/>
    <property type="match status" value="1"/>
</dbReference>
<dbReference type="InterPro" id="IPR036152">
    <property type="entry name" value="Asp/glu_Ase-like_sf"/>
</dbReference>
<dbReference type="InterPro" id="IPR027474">
    <property type="entry name" value="L-asparaginase_N"/>
</dbReference>
<dbReference type="PROSITE" id="PS00144">
    <property type="entry name" value="ASN_GLN_ASE_1"/>
    <property type="match status" value="1"/>
</dbReference>
<dbReference type="EC" id="3.5.1.1" evidence="3"/>
<evidence type="ECO:0000256" key="4">
    <source>
        <dbReference type="ARBA" id="ARBA00022801"/>
    </source>
</evidence>
<keyword evidence="11" id="KW-1185">Reference proteome</keyword>
<dbReference type="FunFam" id="3.40.50.1170:FF:000001">
    <property type="entry name" value="L-asparaginase 2"/>
    <property type="match status" value="1"/>
</dbReference>
<dbReference type="SMART" id="SM00870">
    <property type="entry name" value="Asparaginase"/>
    <property type="match status" value="1"/>
</dbReference>
<evidence type="ECO:0000256" key="2">
    <source>
        <dbReference type="ARBA" id="ARBA00011881"/>
    </source>
</evidence>
<comment type="similarity">
    <text evidence="1">Belongs to the asparaginase 1 family.</text>
</comment>
<dbReference type="Pfam" id="PF17763">
    <property type="entry name" value="Asparaginase_C"/>
    <property type="match status" value="1"/>
</dbReference>
<evidence type="ECO:0000256" key="3">
    <source>
        <dbReference type="ARBA" id="ARBA00012920"/>
    </source>
</evidence>
<dbReference type="InterPro" id="IPR040919">
    <property type="entry name" value="Asparaginase_C"/>
</dbReference>
<dbReference type="InterPro" id="IPR020827">
    <property type="entry name" value="Asparaginase/glutaminase_AS1"/>
</dbReference>
<evidence type="ECO:0000313" key="10">
    <source>
        <dbReference type="EMBL" id="AXF54863.1"/>
    </source>
</evidence>
<feature type="active site" evidence="7">
    <location>
        <position position="12"/>
    </location>
</feature>
<dbReference type="PANTHER" id="PTHR11707">
    <property type="entry name" value="L-ASPARAGINASE"/>
    <property type="match status" value="1"/>
</dbReference>
<dbReference type="InterPro" id="IPR006034">
    <property type="entry name" value="Asparaginase/glutaminase-like"/>
</dbReference>
<dbReference type="PRINTS" id="PR00139">
    <property type="entry name" value="ASNGLNASE"/>
</dbReference>
<accession>A0A345BV82</accession>
<dbReference type="InterPro" id="IPR004550">
    <property type="entry name" value="AsnASE_II"/>
</dbReference>
<dbReference type="KEGG" id="rue:DT065_01740"/>
<feature type="domain" description="Asparaginase/glutaminase C-terminal" evidence="9">
    <location>
        <begin position="210"/>
        <end position="314"/>
    </location>
</feature>
<evidence type="ECO:0000256" key="5">
    <source>
        <dbReference type="PIRSR" id="PIRSR001220-1"/>
    </source>
</evidence>
<dbReference type="GO" id="GO:0004067">
    <property type="term" value="F:asparaginase activity"/>
    <property type="evidence" value="ECO:0007669"/>
    <property type="project" value="UniProtKB-UniRule"/>
</dbReference>
<keyword evidence="4" id="KW-0378">Hydrolase</keyword>
<dbReference type="PANTHER" id="PTHR11707:SF28">
    <property type="entry name" value="60 KDA LYSOPHOSPHOLIPASE"/>
    <property type="match status" value="1"/>
</dbReference>
<feature type="binding site" evidence="6">
    <location>
        <begin position="88"/>
        <end position="89"/>
    </location>
    <ligand>
        <name>substrate</name>
    </ligand>
</feature>
<dbReference type="InterPro" id="IPR027473">
    <property type="entry name" value="L-asparaginase_C"/>
</dbReference>
<dbReference type="SFLD" id="SFLDS00057">
    <property type="entry name" value="Glutaminase/Asparaginase"/>
    <property type="match status" value="1"/>
</dbReference>
<evidence type="ECO:0000256" key="7">
    <source>
        <dbReference type="PROSITE-ProRule" id="PRU10099"/>
    </source>
</evidence>
<protein>
    <recommendedName>
        <fullName evidence="3">asparaginase</fullName>
        <ecNumber evidence="3">3.5.1.1</ecNumber>
    </recommendedName>
</protein>
<evidence type="ECO:0000256" key="1">
    <source>
        <dbReference type="ARBA" id="ARBA00010518"/>
    </source>
</evidence>
<comment type="subunit">
    <text evidence="2">Homotetramer.</text>
</comment>
<dbReference type="PROSITE" id="PS51732">
    <property type="entry name" value="ASN_GLN_ASE_3"/>
    <property type="match status" value="1"/>
</dbReference>
<sequence>MKKIALVTTGGTIASKKTEGGRLRAGERSGEELVDRCDVPFELELEIVSLFNKPSIHLDYNDLWHLRMQIEDLLQNKGIDGAVVTTGTDTLEEVAYFLDLTVKNEKPLVVTGSMRGPDQVGSDAFVNLRNAMIAAADAQTTQLGSVVVLNEHLFSAKYVQKTHASNVQGFQAPGYGYFGLIDDDRVNLYQRPLSRDTYKPKTKVEHARIQIEIIKAHLGTSPSLLRFLLEKDGVHGIVIEGLGRGQVPPAFMPVIANARVPIVVTTSANEGEVYPAYEYKGSTYDLMNHGVILGKDYSSRKAKIKLHVLLETGSTDLKEAFRK</sequence>
<feature type="active site" description="O-isoaspartyl threonine intermediate" evidence="5">
    <location>
        <position position="12"/>
    </location>
</feature>
<dbReference type="SUPFAM" id="SSF53774">
    <property type="entry name" value="Glutaminase/Asparaginase"/>
    <property type="match status" value="1"/>
</dbReference>
<dbReference type="Gene3D" id="3.40.50.40">
    <property type="match status" value="1"/>
</dbReference>